<accession>A0AAU6T7G7</accession>
<sequence>MTSSGVAHTPSRLLSAEQGRALPRYDLLGIERVNQARLKQVNAPLSTFSLQAASCMAQLFNSADCELAYSEFAAEAPARGAAPLIWVEAKTPLDSKRIVYFSISHQVLYRLAVLFFGGTLQPQKEETPLSATRGVTDTEQRLLLRLCQYQTDIWSACLGLGDLKWQLNVVQPDALPSHPLLVTRASMQAGNMAHEWQMWLLPAEESVQPATSSLPEGQLSRVLPHVPVQLRVVMGQLSMTLADLECLQVGDVLSLELPEVVPALIGARPCFSGRIAEHKGSLVYQVASVVEE</sequence>
<evidence type="ECO:0000313" key="2">
    <source>
        <dbReference type="EMBL" id="XAG41133.1"/>
    </source>
</evidence>
<protein>
    <submittedName>
        <fullName evidence="2">Lateral flagellar motor switch protein LfiM</fullName>
    </submittedName>
</protein>
<dbReference type="Gene3D" id="2.30.330.10">
    <property type="entry name" value="SpoA-like"/>
    <property type="match status" value="1"/>
</dbReference>
<dbReference type="GeneID" id="92809552"/>
<keyword evidence="2" id="KW-0282">Flagellum</keyword>
<keyword evidence="2" id="KW-0969">Cilium</keyword>
<gene>
    <name evidence="2" type="primary">lfiM</name>
    <name evidence="2" type="synonym">fliML</name>
    <name evidence="2" type="ORF">MRK42_19520</name>
</gene>
<reference evidence="2" key="1">
    <citation type="submission" date="2022-03" db="EMBL/GenBank/DDBJ databases">
        <title>Sea Food Isolates.</title>
        <authorList>
            <person name="Li C."/>
        </authorList>
    </citation>
    <scope>NUCLEOTIDE SEQUENCE</scope>
    <source>
        <strain evidence="2">19NY04SH05-1</strain>
    </source>
</reference>
<feature type="domain" description="Flagellar motor switch protein FliN-like C-terminal" evidence="1">
    <location>
        <begin position="225"/>
        <end position="290"/>
    </location>
</feature>
<dbReference type="Pfam" id="PF01052">
    <property type="entry name" value="FliMN_C"/>
    <property type="match status" value="1"/>
</dbReference>
<proteinExistence type="predicted"/>
<dbReference type="AlphaFoldDB" id="A0AAU6T7G7"/>
<name>A0AAU6T7G7_9GAMM</name>
<dbReference type="EMBL" id="CP095328">
    <property type="protein sequence ID" value="XAG41133.1"/>
    <property type="molecule type" value="Genomic_DNA"/>
</dbReference>
<evidence type="ECO:0000259" key="1">
    <source>
        <dbReference type="Pfam" id="PF01052"/>
    </source>
</evidence>
<keyword evidence="2" id="KW-0966">Cell projection</keyword>
<dbReference type="RefSeq" id="WP_026456148.1">
    <property type="nucleotide sequence ID" value="NZ_CP095328.1"/>
</dbReference>
<dbReference type="InterPro" id="IPR001543">
    <property type="entry name" value="FliN-like_C"/>
</dbReference>
<organism evidence="2">
    <name type="scientific">Aeromonas sp. 19NY04SH05-1</name>
    <dbReference type="NCBI Taxonomy" id="2920537"/>
    <lineage>
        <taxon>Bacteria</taxon>
        <taxon>Pseudomonadati</taxon>
        <taxon>Pseudomonadota</taxon>
        <taxon>Gammaproteobacteria</taxon>
        <taxon>Aeromonadales</taxon>
        <taxon>Aeromonadaceae</taxon>
        <taxon>Aeromonas</taxon>
    </lineage>
</organism>
<dbReference type="InterPro" id="IPR036429">
    <property type="entry name" value="SpoA-like_sf"/>
</dbReference>
<dbReference type="SUPFAM" id="SSF101801">
    <property type="entry name" value="Surface presentation of antigens (SPOA)"/>
    <property type="match status" value="1"/>
</dbReference>